<keyword evidence="2" id="KW-1185">Reference proteome</keyword>
<protein>
    <submittedName>
        <fullName evidence="1">Uncharacterized protein</fullName>
    </submittedName>
</protein>
<comment type="caution">
    <text evidence="1">The sequence shown here is derived from an EMBL/GenBank/DDBJ whole genome shotgun (WGS) entry which is preliminary data.</text>
</comment>
<gene>
    <name evidence="1" type="ORF">EVOR1521_LOCUS14175</name>
</gene>
<dbReference type="Proteomes" id="UP001178507">
    <property type="component" value="Unassembled WGS sequence"/>
</dbReference>
<name>A0AA36IIW8_9DINO</name>
<sequence>MPGHPPPSRARICATRVAFLCAFANPLKPRRQARVSLEIVTSLSQALRTFELPCHEATSFHQDVWPWRPGADFGCLFCRMWVSQSDGWTLRSLARLGPTDLQAASEKEEEHPNPCVGVAKEASQSCVCSGNLARGYSSTLTQQQLAMVARWV</sequence>
<reference evidence="1" key="1">
    <citation type="submission" date="2023-08" db="EMBL/GenBank/DDBJ databases">
        <authorList>
            <person name="Chen Y."/>
            <person name="Shah S."/>
            <person name="Dougan E. K."/>
            <person name="Thang M."/>
            <person name="Chan C."/>
        </authorList>
    </citation>
    <scope>NUCLEOTIDE SEQUENCE</scope>
</reference>
<organism evidence="1 2">
    <name type="scientific">Effrenium voratum</name>
    <dbReference type="NCBI Taxonomy" id="2562239"/>
    <lineage>
        <taxon>Eukaryota</taxon>
        <taxon>Sar</taxon>
        <taxon>Alveolata</taxon>
        <taxon>Dinophyceae</taxon>
        <taxon>Suessiales</taxon>
        <taxon>Symbiodiniaceae</taxon>
        <taxon>Effrenium</taxon>
    </lineage>
</organism>
<evidence type="ECO:0000313" key="2">
    <source>
        <dbReference type="Proteomes" id="UP001178507"/>
    </source>
</evidence>
<proteinExistence type="predicted"/>
<dbReference type="AlphaFoldDB" id="A0AA36IIW8"/>
<dbReference type="EMBL" id="CAUJNA010001661">
    <property type="protein sequence ID" value="CAJ1388267.1"/>
    <property type="molecule type" value="Genomic_DNA"/>
</dbReference>
<accession>A0AA36IIW8</accession>
<evidence type="ECO:0000313" key="1">
    <source>
        <dbReference type="EMBL" id="CAJ1388267.1"/>
    </source>
</evidence>